<protein>
    <submittedName>
        <fullName evidence="1">Uncharacterized protein</fullName>
    </submittedName>
</protein>
<proteinExistence type="predicted"/>
<evidence type="ECO:0000313" key="1">
    <source>
        <dbReference type="EMBL" id="AGP77901.1"/>
    </source>
</evidence>
<organism evidence="1 2">
    <name type="scientific">Alteromonas mediterranea 615</name>
    <dbReference type="NCBI Taxonomy" id="1300253"/>
    <lineage>
        <taxon>Bacteria</taxon>
        <taxon>Pseudomonadati</taxon>
        <taxon>Pseudomonadota</taxon>
        <taxon>Gammaproteobacteria</taxon>
        <taxon>Alteromonadales</taxon>
        <taxon>Alteromonadaceae</taxon>
        <taxon>Alteromonas/Salinimonas group</taxon>
        <taxon>Alteromonas</taxon>
    </lineage>
</organism>
<dbReference type="EMBL" id="CP004846">
    <property type="protein sequence ID" value="AGP77901.1"/>
    <property type="molecule type" value="Genomic_DNA"/>
</dbReference>
<reference evidence="1 2" key="1">
    <citation type="journal article" date="2013" name="Genome Biol. Evol.">
        <title>Genomic Diversity of "Deep Ecotype" Alteromonas macleodii Isolates: Evidence for Pan-Mediterranean Clonal Frames.</title>
        <authorList>
            <person name="Lopez-Perez M."/>
            <person name="Gonzaga A."/>
            <person name="Rodriguez-Valera F."/>
        </authorList>
    </citation>
    <scope>NUCLEOTIDE SEQUENCE [LARGE SCALE GENOMIC DNA]</scope>
    <source>
        <strain evidence="2">'English Channel 615'</strain>
    </source>
</reference>
<dbReference type="KEGG" id="amh:I633_09480"/>
<dbReference type="BioCyc" id="AMAC1300253:G12YX-1514-MONOMER"/>
<dbReference type="AlphaFoldDB" id="S5AGL4"/>
<gene>
    <name evidence="1" type="ORF">I633_09480</name>
</gene>
<accession>S5AGL4</accession>
<evidence type="ECO:0000313" key="2">
    <source>
        <dbReference type="Proteomes" id="UP000014909"/>
    </source>
</evidence>
<dbReference type="Proteomes" id="UP000014909">
    <property type="component" value="Chromosome"/>
</dbReference>
<dbReference type="HOGENOM" id="CLU_1871053_0_0_6"/>
<sequence>MKKKIIDVKTELKKPKTFVQKATFIRSKRFPDVYTFMRPHSKETLKEILGDLRFITGRAKMAPFELFDVFLHYWINETKREGRSRVTKKLAAAYAFAQRRMKEQQCKEKQEANEFADRLLESLLNSDSLNEDSVDG</sequence>
<name>S5AGL4_9ALTE</name>